<keyword evidence="2" id="KW-1185">Reference proteome</keyword>
<comment type="caution">
    <text evidence="1">The sequence shown here is derived from an EMBL/GenBank/DDBJ whole genome shotgun (WGS) entry which is preliminary data.</text>
</comment>
<evidence type="ECO:0000313" key="2">
    <source>
        <dbReference type="Proteomes" id="UP000266861"/>
    </source>
</evidence>
<evidence type="ECO:0000313" key="1">
    <source>
        <dbReference type="EMBL" id="RHZ88642.1"/>
    </source>
</evidence>
<name>A0A397JMR8_9GLOM</name>
<dbReference type="AlphaFoldDB" id="A0A397JMR8"/>
<accession>A0A397JMR8</accession>
<dbReference type="EMBL" id="PQFF01000019">
    <property type="protein sequence ID" value="RHZ88642.1"/>
    <property type="molecule type" value="Genomic_DNA"/>
</dbReference>
<reference evidence="1 2" key="1">
    <citation type="submission" date="2018-08" db="EMBL/GenBank/DDBJ databases">
        <title>Genome and evolution of the arbuscular mycorrhizal fungus Diversispora epigaea (formerly Glomus versiforme) and its bacterial endosymbionts.</title>
        <authorList>
            <person name="Sun X."/>
            <person name="Fei Z."/>
            <person name="Harrison M."/>
        </authorList>
    </citation>
    <scope>NUCLEOTIDE SEQUENCE [LARGE SCALE GENOMIC DNA]</scope>
    <source>
        <strain evidence="1 2">IT104</strain>
    </source>
</reference>
<sequence length="149" mass="17329">MASDMCSEYNQKKLMKGGAIEWISYDRFKDVKQIGRGEFGTMHMLGGLMDQLMNEILKIKNGRDCKYEVEIALKKFDNFVNFNDILNEQIYDVELSIIYRDFILETYYQSSKTQENFERELEELTKSMSDLCPGDSGIIGLDISNLNFI</sequence>
<protein>
    <recommendedName>
        <fullName evidence="3">Protein kinase domain-containing protein</fullName>
    </recommendedName>
</protein>
<proteinExistence type="predicted"/>
<gene>
    <name evidence="1" type="ORF">Glove_21g242</name>
</gene>
<evidence type="ECO:0008006" key="3">
    <source>
        <dbReference type="Google" id="ProtNLM"/>
    </source>
</evidence>
<dbReference type="Proteomes" id="UP000266861">
    <property type="component" value="Unassembled WGS sequence"/>
</dbReference>
<organism evidence="1 2">
    <name type="scientific">Diversispora epigaea</name>
    <dbReference type="NCBI Taxonomy" id="1348612"/>
    <lineage>
        <taxon>Eukaryota</taxon>
        <taxon>Fungi</taxon>
        <taxon>Fungi incertae sedis</taxon>
        <taxon>Mucoromycota</taxon>
        <taxon>Glomeromycotina</taxon>
        <taxon>Glomeromycetes</taxon>
        <taxon>Diversisporales</taxon>
        <taxon>Diversisporaceae</taxon>
        <taxon>Diversispora</taxon>
    </lineage>
</organism>